<dbReference type="GO" id="GO:0048731">
    <property type="term" value="P:system development"/>
    <property type="evidence" value="ECO:0007669"/>
    <property type="project" value="UniProtKB-ARBA"/>
</dbReference>
<sequence>MPEHDIPSWNALLAAYAQKGRVDEAHSLFSRMVFKDLITWSVMIFGYSQRGDGRKGVELFRTLVLEGLEPDHASFTGLLFSCSHAGQFEECFQHFKSITGDFGLAPNEDHYNIFADILSRSARLEEAEDLIKTMPFEPDEVAWKALLNACKTNSDLKRGQRAAEQAVGLEPHKSASYLLLYSIIHNARSKVCSSHQ</sequence>
<dbReference type="EMBL" id="GL377573">
    <property type="protein sequence ID" value="EFJ32046.1"/>
    <property type="molecule type" value="Genomic_DNA"/>
</dbReference>
<dbReference type="Proteomes" id="UP000001514">
    <property type="component" value="Unassembled WGS sequence"/>
</dbReference>
<name>D8R8E1_SELML</name>
<keyword evidence="1" id="KW-0677">Repeat</keyword>
<evidence type="ECO:0008006" key="5">
    <source>
        <dbReference type="Google" id="ProtNLM"/>
    </source>
</evidence>
<evidence type="ECO:0000256" key="2">
    <source>
        <dbReference type="PROSITE-ProRule" id="PRU00708"/>
    </source>
</evidence>
<evidence type="ECO:0000256" key="1">
    <source>
        <dbReference type="ARBA" id="ARBA00022737"/>
    </source>
</evidence>
<dbReference type="NCBIfam" id="TIGR00756">
    <property type="entry name" value="PPR"/>
    <property type="match status" value="2"/>
</dbReference>
<dbReference type="KEGG" id="smo:SELMODRAFT_86471"/>
<dbReference type="PANTHER" id="PTHR47926">
    <property type="entry name" value="PENTATRICOPEPTIDE REPEAT-CONTAINING PROTEIN"/>
    <property type="match status" value="1"/>
</dbReference>
<dbReference type="GO" id="GO:0003723">
    <property type="term" value="F:RNA binding"/>
    <property type="evidence" value="ECO:0007669"/>
    <property type="project" value="InterPro"/>
</dbReference>
<dbReference type="Gene3D" id="1.25.40.10">
    <property type="entry name" value="Tetratricopeptide repeat domain"/>
    <property type="match status" value="2"/>
</dbReference>
<dbReference type="AlphaFoldDB" id="D8R8E1"/>
<protein>
    <recommendedName>
        <fullName evidence="5">Pentacotripeptide-repeat region of PRORP domain-containing protein</fullName>
    </recommendedName>
</protein>
<dbReference type="InterPro" id="IPR046960">
    <property type="entry name" value="PPR_At4g14850-like_plant"/>
</dbReference>
<reference evidence="3 4" key="1">
    <citation type="journal article" date="2011" name="Science">
        <title>The Selaginella genome identifies genetic changes associated with the evolution of vascular plants.</title>
        <authorList>
            <person name="Banks J.A."/>
            <person name="Nishiyama T."/>
            <person name="Hasebe M."/>
            <person name="Bowman J.L."/>
            <person name="Gribskov M."/>
            <person name="dePamphilis C."/>
            <person name="Albert V.A."/>
            <person name="Aono N."/>
            <person name="Aoyama T."/>
            <person name="Ambrose B.A."/>
            <person name="Ashton N.W."/>
            <person name="Axtell M.J."/>
            <person name="Barker E."/>
            <person name="Barker M.S."/>
            <person name="Bennetzen J.L."/>
            <person name="Bonawitz N.D."/>
            <person name="Chapple C."/>
            <person name="Cheng C."/>
            <person name="Correa L.G."/>
            <person name="Dacre M."/>
            <person name="DeBarry J."/>
            <person name="Dreyer I."/>
            <person name="Elias M."/>
            <person name="Engstrom E.M."/>
            <person name="Estelle M."/>
            <person name="Feng L."/>
            <person name="Finet C."/>
            <person name="Floyd S.K."/>
            <person name="Frommer W.B."/>
            <person name="Fujita T."/>
            <person name="Gramzow L."/>
            <person name="Gutensohn M."/>
            <person name="Harholt J."/>
            <person name="Hattori M."/>
            <person name="Heyl A."/>
            <person name="Hirai T."/>
            <person name="Hiwatashi Y."/>
            <person name="Ishikawa M."/>
            <person name="Iwata M."/>
            <person name="Karol K.G."/>
            <person name="Koehler B."/>
            <person name="Kolukisaoglu U."/>
            <person name="Kubo M."/>
            <person name="Kurata T."/>
            <person name="Lalonde S."/>
            <person name="Li K."/>
            <person name="Li Y."/>
            <person name="Litt A."/>
            <person name="Lyons E."/>
            <person name="Manning G."/>
            <person name="Maruyama T."/>
            <person name="Michael T.P."/>
            <person name="Mikami K."/>
            <person name="Miyazaki S."/>
            <person name="Morinaga S."/>
            <person name="Murata T."/>
            <person name="Mueller-Roeber B."/>
            <person name="Nelson D.R."/>
            <person name="Obara M."/>
            <person name="Oguri Y."/>
            <person name="Olmstead R.G."/>
            <person name="Onodera N."/>
            <person name="Petersen B.L."/>
            <person name="Pils B."/>
            <person name="Prigge M."/>
            <person name="Rensing S.A."/>
            <person name="Riano-Pachon D.M."/>
            <person name="Roberts A.W."/>
            <person name="Sato Y."/>
            <person name="Scheller H.V."/>
            <person name="Schulz B."/>
            <person name="Schulz C."/>
            <person name="Shakirov E.V."/>
            <person name="Shibagaki N."/>
            <person name="Shinohara N."/>
            <person name="Shippen D.E."/>
            <person name="Soerensen I."/>
            <person name="Sotooka R."/>
            <person name="Sugimoto N."/>
            <person name="Sugita M."/>
            <person name="Sumikawa N."/>
            <person name="Tanurdzic M."/>
            <person name="Theissen G."/>
            <person name="Ulvskov P."/>
            <person name="Wakazuki S."/>
            <person name="Weng J.K."/>
            <person name="Willats W.W."/>
            <person name="Wipf D."/>
            <person name="Wolf P.G."/>
            <person name="Yang L."/>
            <person name="Zimmer A.D."/>
            <person name="Zhu Q."/>
            <person name="Mitros T."/>
            <person name="Hellsten U."/>
            <person name="Loque D."/>
            <person name="Otillar R."/>
            <person name="Salamov A."/>
            <person name="Schmutz J."/>
            <person name="Shapiro H."/>
            <person name="Lindquist E."/>
            <person name="Lucas S."/>
            <person name="Rokhsar D."/>
            <person name="Grigoriev I.V."/>
        </authorList>
    </citation>
    <scope>NUCLEOTIDE SEQUENCE [LARGE SCALE GENOMIC DNA]</scope>
</reference>
<dbReference type="InParanoid" id="D8R8E1"/>
<dbReference type="Gramene" id="EFJ32046">
    <property type="protein sequence ID" value="EFJ32046"/>
    <property type="gene ID" value="SELMODRAFT_86471"/>
</dbReference>
<gene>
    <name evidence="3" type="ORF">SELMODRAFT_86471</name>
</gene>
<dbReference type="Pfam" id="PF01535">
    <property type="entry name" value="PPR"/>
    <property type="match status" value="4"/>
</dbReference>
<feature type="repeat" description="PPR" evidence="2">
    <location>
        <begin position="5"/>
        <end position="39"/>
    </location>
</feature>
<evidence type="ECO:0000313" key="3">
    <source>
        <dbReference type="EMBL" id="EFJ32046.1"/>
    </source>
</evidence>
<evidence type="ECO:0000313" key="4">
    <source>
        <dbReference type="Proteomes" id="UP000001514"/>
    </source>
</evidence>
<dbReference type="eggNOG" id="KOG4197">
    <property type="taxonomic scope" value="Eukaryota"/>
</dbReference>
<keyword evidence="4" id="KW-1185">Reference proteome</keyword>
<dbReference type="GO" id="GO:0009451">
    <property type="term" value="P:RNA modification"/>
    <property type="evidence" value="ECO:0007669"/>
    <property type="project" value="InterPro"/>
</dbReference>
<organism evidence="4">
    <name type="scientific">Selaginella moellendorffii</name>
    <name type="common">Spikemoss</name>
    <dbReference type="NCBI Taxonomy" id="88036"/>
    <lineage>
        <taxon>Eukaryota</taxon>
        <taxon>Viridiplantae</taxon>
        <taxon>Streptophyta</taxon>
        <taxon>Embryophyta</taxon>
        <taxon>Tracheophyta</taxon>
        <taxon>Lycopodiopsida</taxon>
        <taxon>Selaginellales</taxon>
        <taxon>Selaginellaceae</taxon>
        <taxon>Selaginella</taxon>
    </lineage>
</organism>
<proteinExistence type="predicted"/>
<dbReference type="InterPro" id="IPR011990">
    <property type="entry name" value="TPR-like_helical_dom_sf"/>
</dbReference>
<dbReference type="FunFam" id="1.25.40.10:FF:000158">
    <property type="entry name" value="pentatricopeptide repeat-containing protein At2g33680"/>
    <property type="match status" value="1"/>
</dbReference>
<dbReference type="HOGENOM" id="CLU_002706_0_0_1"/>
<accession>D8R8E1</accession>
<dbReference type="InterPro" id="IPR002885">
    <property type="entry name" value="PPR_rpt"/>
</dbReference>
<dbReference type="PANTHER" id="PTHR47926:SF533">
    <property type="entry name" value="DYW DOMAIN-CONTAINING PROTEIN"/>
    <property type="match status" value="1"/>
</dbReference>
<dbReference type="PROSITE" id="PS51375">
    <property type="entry name" value="PPR"/>
    <property type="match status" value="1"/>
</dbReference>